<dbReference type="EMBL" id="RKRA01000001">
    <property type="protein sequence ID" value="RPF26612.1"/>
    <property type="molecule type" value="Genomic_DNA"/>
</dbReference>
<dbReference type="Proteomes" id="UP000280726">
    <property type="component" value="Unassembled WGS sequence"/>
</dbReference>
<dbReference type="PANTHER" id="PTHR33055:SF15">
    <property type="entry name" value="TRANSPOSASE-RELATED"/>
    <property type="match status" value="1"/>
</dbReference>
<dbReference type="NCBIfam" id="NF033542">
    <property type="entry name" value="transpos_IS110"/>
    <property type="match status" value="1"/>
</dbReference>
<feature type="domain" description="Transposase IS110-like N-terminal" evidence="1">
    <location>
        <begin position="9"/>
        <end position="157"/>
    </location>
</feature>
<dbReference type="RefSeq" id="WP_123915458.1">
    <property type="nucleotide sequence ID" value="NZ_RKRA01000001.1"/>
</dbReference>
<comment type="caution">
    <text evidence="4">The sequence shown here is derived from an EMBL/GenBank/DDBJ whole genome shotgun (WGS) entry which is preliminary data.</text>
</comment>
<dbReference type="GO" id="GO:0003677">
    <property type="term" value="F:DNA binding"/>
    <property type="evidence" value="ECO:0007669"/>
    <property type="project" value="InterPro"/>
</dbReference>
<sequence length="416" mass="45505">MEVLHRRCAGLDVSKRDAKVAVRIAGGGRAGAKSTVTTWGATTNSILALREHLITEAVTCVVMEATSDYWKPFYYLLEDGPFEVLLVNARHAKNMPGRKSDVSDAAWLAQLGAHGLVRGSFVPPPPVRELRDLTRTRTALTRERSREIQRLEKLLEDAGIKLSAVASDITGVSGRAMLDALIAGERDPAVLADLAKRRMRVKIPQLTEALTGRFNDHHAFLAQMHLDLIDHHTEAVDLLTTRIERMIEPFRHVRDLIITIPGISVLVADVIIAETGADMAIFPTAGHLASWAGTCPGSNESAGHVKSTKTRPGNPYLKGALGIAAMAAAKSKSTYLAAKYRRIATRRGPIKAQVALEHAMLVAIWYMLTNDNPYHEPGGDYFVRLNPDKAKNRALDQLRQMGYDVTLSPAHLPMAG</sequence>
<dbReference type="EMBL" id="RKRA01000001">
    <property type="protein sequence ID" value="RPF27242.1"/>
    <property type="molecule type" value="Genomic_DNA"/>
</dbReference>
<dbReference type="GO" id="GO:0006313">
    <property type="term" value="P:DNA transposition"/>
    <property type="evidence" value="ECO:0007669"/>
    <property type="project" value="InterPro"/>
</dbReference>
<dbReference type="Pfam" id="PF02371">
    <property type="entry name" value="Transposase_20"/>
    <property type="match status" value="1"/>
</dbReference>
<dbReference type="InterPro" id="IPR047650">
    <property type="entry name" value="Transpos_IS110"/>
</dbReference>
<evidence type="ECO:0000313" key="3">
    <source>
        <dbReference type="EMBL" id="RPF26612.1"/>
    </source>
</evidence>
<dbReference type="PANTHER" id="PTHR33055">
    <property type="entry name" value="TRANSPOSASE FOR INSERTION SEQUENCE ELEMENT IS1111A"/>
    <property type="match status" value="1"/>
</dbReference>
<reference evidence="4 5" key="1">
    <citation type="submission" date="2018-11" db="EMBL/GenBank/DDBJ databases">
        <title>Sequencing the genomes of 1000 actinobacteria strains.</title>
        <authorList>
            <person name="Klenk H.-P."/>
        </authorList>
    </citation>
    <scope>NUCLEOTIDE SEQUENCE [LARGE SCALE GENOMIC DNA]</scope>
    <source>
        <strain evidence="4 5">DSM 14418</strain>
    </source>
</reference>
<dbReference type="OrthoDB" id="9815354at2"/>
<proteinExistence type="predicted"/>
<dbReference type="AlphaFoldDB" id="A0A3N4ZNG6"/>
<feature type="domain" description="Transposase IS116/IS110/IS902 C-terminal" evidence="2">
    <location>
        <begin position="256"/>
        <end position="340"/>
    </location>
</feature>
<evidence type="ECO:0000313" key="4">
    <source>
        <dbReference type="EMBL" id="RPF27242.1"/>
    </source>
</evidence>
<gene>
    <name evidence="3" type="ORF">EDD32_1060</name>
    <name evidence="4" type="ORF">EDD32_1713</name>
</gene>
<protein>
    <submittedName>
        <fullName evidence="4">Transposase</fullName>
    </submittedName>
</protein>
<dbReference type="InterPro" id="IPR002525">
    <property type="entry name" value="Transp_IS110-like_N"/>
</dbReference>
<evidence type="ECO:0000259" key="2">
    <source>
        <dbReference type="Pfam" id="PF02371"/>
    </source>
</evidence>
<dbReference type="Pfam" id="PF01548">
    <property type="entry name" value="DEDD_Tnp_IS110"/>
    <property type="match status" value="1"/>
</dbReference>
<name>A0A3N4ZNG6_9MICO</name>
<evidence type="ECO:0000313" key="5">
    <source>
        <dbReference type="Proteomes" id="UP000280726"/>
    </source>
</evidence>
<accession>A0A3N4ZNG6</accession>
<keyword evidence="5" id="KW-1185">Reference proteome</keyword>
<dbReference type="InterPro" id="IPR003346">
    <property type="entry name" value="Transposase_20"/>
</dbReference>
<organism evidence="4 5">
    <name type="scientific">Georgenia muralis</name>
    <dbReference type="NCBI Taxonomy" id="154117"/>
    <lineage>
        <taxon>Bacteria</taxon>
        <taxon>Bacillati</taxon>
        <taxon>Actinomycetota</taxon>
        <taxon>Actinomycetes</taxon>
        <taxon>Micrococcales</taxon>
        <taxon>Bogoriellaceae</taxon>
        <taxon>Georgenia</taxon>
    </lineage>
</organism>
<dbReference type="GO" id="GO:0004803">
    <property type="term" value="F:transposase activity"/>
    <property type="evidence" value="ECO:0007669"/>
    <property type="project" value="InterPro"/>
</dbReference>
<evidence type="ECO:0000259" key="1">
    <source>
        <dbReference type="Pfam" id="PF01548"/>
    </source>
</evidence>